<sequence>MKIQDIIEQNKKSIILVDVQIPAEGNQKKISIKGTGFIISPDGKFITNAHVYKAITEEEMDYAGVSVPGKTDEKGSTFYDRYKIALIGQIDEENDMALMQIISDKKDFQTVGNLETTENIKEGEDVAFIGYPLAVELLNMGFGITMTTNKCIISSIKRRGADGSLHFFLVDTHINGGSSGSPVFSAETGNIVGISSARISSKIPIPGGVVADIPANMGICRPIKYAIELINKNK</sequence>
<dbReference type="Pfam" id="PF13365">
    <property type="entry name" value="Trypsin_2"/>
    <property type="match status" value="1"/>
</dbReference>
<dbReference type="PANTHER" id="PTHR43019">
    <property type="entry name" value="SERINE ENDOPROTEASE DEGS"/>
    <property type="match status" value="1"/>
</dbReference>
<dbReference type="Gene3D" id="2.40.10.120">
    <property type="match status" value="1"/>
</dbReference>
<dbReference type="PANTHER" id="PTHR43019:SF23">
    <property type="entry name" value="PROTEASE DO-LIKE 5, CHLOROPLASTIC"/>
    <property type="match status" value="1"/>
</dbReference>
<evidence type="ECO:0008006" key="3">
    <source>
        <dbReference type="Google" id="ProtNLM"/>
    </source>
</evidence>
<comment type="caution">
    <text evidence="1">The sequence shown here is derived from an EMBL/GenBank/DDBJ whole genome shotgun (WGS) entry which is preliminary data.</text>
</comment>
<dbReference type="AlphaFoldDB" id="A0A1G2HUU0"/>
<dbReference type="InterPro" id="IPR009003">
    <property type="entry name" value="Peptidase_S1_PA"/>
</dbReference>
<protein>
    <recommendedName>
        <fullName evidence="3">Serine protease</fullName>
    </recommendedName>
</protein>
<accession>A0A1G2HUU0</accession>
<organism evidence="1 2">
    <name type="scientific">Candidatus Staskawiczbacteria bacterium RIFCSPHIGHO2_01_FULL_41_41</name>
    <dbReference type="NCBI Taxonomy" id="1802203"/>
    <lineage>
        <taxon>Bacteria</taxon>
        <taxon>Candidatus Staskawicziibacteriota</taxon>
    </lineage>
</organism>
<name>A0A1G2HUU0_9BACT</name>
<dbReference type="Proteomes" id="UP000178774">
    <property type="component" value="Unassembled WGS sequence"/>
</dbReference>
<dbReference type="EMBL" id="MHOP01000006">
    <property type="protein sequence ID" value="OGZ66316.1"/>
    <property type="molecule type" value="Genomic_DNA"/>
</dbReference>
<evidence type="ECO:0000313" key="1">
    <source>
        <dbReference type="EMBL" id="OGZ66316.1"/>
    </source>
</evidence>
<dbReference type="SUPFAM" id="SSF50494">
    <property type="entry name" value="Trypsin-like serine proteases"/>
    <property type="match status" value="1"/>
</dbReference>
<evidence type="ECO:0000313" key="2">
    <source>
        <dbReference type="Proteomes" id="UP000178774"/>
    </source>
</evidence>
<reference evidence="1 2" key="1">
    <citation type="journal article" date="2016" name="Nat. Commun.">
        <title>Thousands of microbial genomes shed light on interconnected biogeochemical processes in an aquifer system.</title>
        <authorList>
            <person name="Anantharaman K."/>
            <person name="Brown C.T."/>
            <person name="Hug L.A."/>
            <person name="Sharon I."/>
            <person name="Castelle C.J."/>
            <person name="Probst A.J."/>
            <person name="Thomas B.C."/>
            <person name="Singh A."/>
            <person name="Wilkins M.J."/>
            <person name="Karaoz U."/>
            <person name="Brodie E.L."/>
            <person name="Williams K.H."/>
            <person name="Hubbard S.S."/>
            <person name="Banfield J.F."/>
        </authorList>
    </citation>
    <scope>NUCLEOTIDE SEQUENCE [LARGE SCALE GENOMIC DNA]</scope>
</reference>
<proteinExistence type="predicted"/>
<gene>
    <name evidence="1" type="ORF">A2822_04620</name>
</gene>